<dbReference type="PANTHER" id="PTHR13847:SF287">
    <property type="entry name" value="FAD-DEPENDENT OXIDOREDUCTASE DOMAIN-CONTAINING PROTEIN 1"/>
    <property type="match status" value="1"/>
</dbReference>
<dbReference type="GO" id="GO:0000166">
    <property type="term" value="F:nucleotide binding"/>
    <property type="evidence" value="ECO:0007669"/>
    <property type="project" value="UniProtKB-KW"/>
</dbReference>
<evidence type="ECO:0000256" key="9">
    <source>
        <dbReference type="ARBA" id="ARBA00023002"/>
    </source>
</evidence>
<dbReference type="Proteomes" id="UP000289482">
    <property type="component" value="Unassembled WGS sequence"/>
</dbReference>
<evidence type="ECO:0000256" key="12">
    <source>
        <dbReference type="ARBA" id="ARBA00044150"/>
    </source>
</evidence>
<keyword evidence="4" id="KW-0963">Cytoplasm</keyword>
<dbReference type="SUPFAM" id="SSF54373">
    <property type="entry name" value="FAD-linked reductases, C-terminal domain"/>
    <property type="match status" value="1"/>
</dbReference>
<dbReference type="SUPFAM" id="SSF51905">
    <property type="entry name" value="FAD/NAD(P)-binding domain"/>
    <property type="match status" value="1"/>
</dbReference>
<comment type="cofactor">
    <cofactor evidence="2">
        <name>FAD</name>
        <dbReference type="ChEBI" id="CHEBI:57692"/>
    </cofactor>
</comment>
<evidence type="ECO:0000256" key="3">
    <source>
        <dbReference type="ARBA" id="ARBA00004496"/>
    </source>
</evidence>
<feature type="domain" description="Rhodanese" evidence="18">
    <location>
        <begin position="53"/>
        <end position="97"/>
    </location>
</feature>
<evidence type="ECO:0000256" key="8">
    <source>
        <dbReference type="ARBA" id="ARBA00022827"/>
    </source>
</evidence>
<comment type="similarity">
    <text evidence="10">Belongs to the SoxB family.</text>
</comment>
<dbReference type="EMBL" id="SDIF01000003">
    <property type="protein sequence ID" value="RXS70932.1"/>
    <property type="molecule type" value="Genomic_DNA"/>
</dbReference>
<evidence type="ECO:0000256" key="16">
    <source>
        <dbReference type="ARBA" id="ARBA00048917"/>
    </source>
</evidence>
<keyword evidence="8" id="KW-0274">FAD</keyword>
<dbReference type="Gene3D" id="3.50.50.60">
    <property type="entry name" value="FAD/NAD(P)-binding domain"/>
    <property type="match status" value="1"/>
</dbReference>
<dbReference type="InterPro" id="IPR006076">
    <property type="entry name" value="FAD-dep_OxRdtase"/>
</dbReference>
<dbReference type="PANTHER" id="PTHR13847">
    <property type="entry name" value="SARCOSINE DEHYDROGENASE-RELATED"/>
    <property type="match status" value="1"/>
</dbReference>
<keyword evidence="5" id="KW-0285">Flavoprotein</keyword>
<organism evidence="19 20">
    <name type="scientific">Streptomyces sioyaensis</name>
    <dbReference type="NCBI Taxonomy" id="67364"/>
    <lineage>
        <taxon>Bacteria</taxon>
        <taxon>Bacillati</taxon>
        <taxon>Actinomycetota</taxon>
        <taxon>Actinomycetes</taxon>
        <taxon>Kitasatosporales</taxon>
        <taxon>Streptomycetaceae</taxon>
        <taxon>Streptomyces</taxon>
    </lineage>
</organism>
<feature type="region of interest" description="Disordered" evidence="17">
    <location>
        <begin position="1"/>
        <end position="41"/>
    </location>
</feature>
<evidence type="ECO:0000256" key="11">
    <source>
        <dbReference type="ARBA" id="ARBA00044044"/>
    </source>
</evidence>
<protein>
    <recommendedName>
        <fullName evidence="12">Sarcosine oxidase subunit beta</fullName>
        <ecNumber evidence="11">1.5.3.24</ecNumber>
    </recommendedName>
    <alternativeName>
        <fullName evidence="13">Sarcosine oxidase (5,10-methylenetetrahydrofolate-forming) subunit beta</fullName>
    </alternativeName>
    <alternativeName>
        <fullName evidence="14">Tetrameric sarcosine oxidase subunit beta</fullName>
    </alternativeName>
</protein>
<dbReference type="InterPro" id="IPR036188">
    <property type="entry name" value="FAD/NAD-bd_sf"/>
</dbReference>
<evidence type="ECO:0000256" key="4">
    <source>
        <dbReference type="ARBA" id="ARBA00022490"/>
    </source>
</evidence>
<sequence>MTAAPGPAPRRPRRGVPPTAPSPRRTGGAVSHELPEHPDWLWRNPDPKPSYDVVVVGAGGHGLATAYYLAKNHGITNVAVLERGWLAGGNMARNTTIIRSNYLWDESAALYEHALKLWEVLPEELEYDFLFSQRGVLNLAHTLQDVREGVRRVHANRLGGVDAEWLSTEDVKKFCPIVNTSSDARYPVLGATLQPRAGIAKHDHVAWALARKADAYGVDLIQGCEVTGFLRDGDRVVGVETTRGRINAGKVALAAAGHTSTLAARVGLRLPIQSHPLQALVSELLEPVHPCVVMSNHVHVYVSQAHKGELVMGAGIDAYPSYTRRGSVQIIEAQMAAALELFPLFGRAHVIRTWGGVVDVSPDASPVVGLTPVENLLVNCGWGTGGFKATPAAGWVYAHTIATGQPHPLNAPFGLERFTTGALIDEHGAAAVAH</sequence>
<comment type="catalytic activity">
    <reaction evidence="15">
        <text>sarcosine + O2 + H2O = formaldehyde + glycine + H2O2</text>
        <dbReference type="Rhea" id="RHEA:13313"/>
        <dbReference type="ChEBI" id="CHEBI:15377"/>
        <dbReference type="ChEBI" id="CHEBI:15379"/>
        <dbReference type="ChEBI" id="CHEBI:16240"/>
        <dbReference type="ChEBI" id="CHEBI:16842"/>
        <dbReference type="ChEBI" id="CHEBI:57305"/>
        <dbReference type="ChEBI" id="CHEBI:57433"/>
    </reaction>
</comment>
<evidence type="ECO:0000256" key="13">
    <source>
        <dbReference type="ARBA" id="ARBA00044216"/>
    </source>
</evidence>
<keyword evidence="6" id="KW-0288">FMN</keyword>
<evidence type="ECO:0000256" key="2">
    <source>
        <dbReference type="ARBA" id="ARBA00001974"/>
    </source>
</evidence>
<comment type="cofactor">
    <cofactor evidence="1">
        <name>FMN</name>
        <dbReference type="ChEBI" id="CHEBI:58210"/>
    </cofactor>
</comment>
<comment type="subcellular location">
    <subcellularLocation>
        <location evidence="3">Cytoplasm</location>
    </subcellularLocation>
</comment>
<proteinExistence type="inferred from homology"/>
<dbReference type="InterPro" id="IPR001763">
    <property type="entry name" value="Rhodanese-like_dom"/>
</dbReference>
<evidence type="ECO:0000256" key="14">
    <source>
        <dbReference type="ARBA" id="ARBA00044295"/>
    </source>
</evidence>
<evidence type="ECO:0000313" key="20">
    <source>
        <dbReference type="Proteomes" id="UP000289482"/>
    </source>
</evidence>
<gene>
    <name evidence="19" type="ORF">EST54_02065</name>
</gene>
<reference evidence="19 20" key="1">
    <citation type="submission" date="2019-01" db="EMBL/GenBank/DDBJ databases">
        <title>Draft genome sequences of the type strain Streptomyces sioyaensis DSM 40032 and its novel strain, TM32, a thermotolerant antibiotics-producing actinobacterium.</title>
        <authorList>
            <person name="Nakaew N."/>
            <person name="Lumyong S."/>
            <person name="Sloan W.T."/>
            <person name="Sungthong R."/>
        </authorList>
    </citation>
    <scope>NUCLEOTIDE SEQUENCE [LARGE SCALE GENOMIC DNA]</scope>
    <source>
        <strain evidence="19 20">DSM 40032</strain>
    </source>
</reference>
<evidence type="ECO:0000313" key="19">
    <source>
        <dbReference type="EMBL" id="RXS70932.1"/>
    </source>
</evidence>
<evidence type="ECO:0000256" key="15">
    <source>
        <dbReference type="ARBA" id="ARBA00047316"/>
    </source>
</evidence>
<dbReference type="AlphaFoldDB" id="A0A4Q1RBU3"/>
<keyword evidence="9" id="KW-0560">Oxidoreductase</keyword>
<evidence type="ECO:0000256" key="10">
    <source>
        <dbReference type="ARBA" id="ARBA00043973"/>
    </source>
</evidence>
<dbReference type="InterPro" id="IPR006278">
    <property type="entry name" value="SoxB"/>
</dbReference>
<evidence type="ECO:0000259" key="18">
    <source>
        <dbReference type="PROSITE" id="PS50206"/>
    </source>
</evidence>
<dbReference type="GO" id="GO:0008115">
    <property type="term" value="F:sarcosine oxidase activity"/>
    <property type="evidence" value="ECO:0007669"/>
    <property type="project" value="InterPro"/>
</dbReference>
<keyword evidence="7" id="KW-0547">Nucleotide-binding</keyword>
<evidence type="ECO:0000256" key="5">
    <source>
        <dbReference type="ARBA" id="ARBA00022630"/>
    </source>
</evidence>
<accession>A0A4Q1RBU3</accession>
<dbReference type="Pfam" id="PF01266">
    <property type="entry name" value="DAO"/>
    <property type="match status" value="1"/>
</dbReference>
<dbReference type="PROSITE" id="PS50206">
    <property type="entry name" value="RHODANESE_3"/>
    <property type="match status" value="1"/>
</dbReference>
<dbReference type="NCBIfam" id="TIGR01373">
    <property type="entry name" value="soxB"/>
    <property type="match status" value="1"/>
</dbReference>
<keyword evidence="20" id="KW-1185">Reference proteome</keyword>
<name>A0A4Q1RBU3_9ACTN</name>
<dbReference type="Gene3D" id="3.30.9.10">
    <property type="entry name" value="D-Amino Acid Oxidase, subunit A, domain 2"/>
    <property type="match status" value="1"/>
</dbReference>
<evidence type="ECO:0000256" key="1">
    <source>
        <dbReference type="ARBA" id="ARBA00001917"/>
    </source>
</evidence>
<comment type="catalytic activity">
    <reaction evidence="16">
        <text>sarcosine + (6S)-5,6,7,8-tetrahydrofolate + O2 = (6R)-5,10-methylene-5,6,7,8-tetrahydrofolate + glycine + H2O2</text>
        <dbReference type="Rhea" id="RHEA:70455"/>
        <dbReference type="ChEBI" id="CHEBI:15379"/>
        <dbReference type="ChEBI" id="CHEBI:15636"/>
        <dbReference type="ChEBI" id="CHEBI:16240"/>
        <dbReference type="ChEBI" id="CHEBI:57305"/>
        <dbReference type="ChEBI" id="CHEBI:57433"/>
        <dbReference type="ChEBI" id="CHEBI:57453"/>
        <dbReference type="EC" id="1.5.3.24"/>
    </reaction>
</comment>
<evidence type="ECO:0000256" key="17">
    <source>
        <dbReference type="SAM" id="MobiDB-lite"/>
    </source>
</evidence>
<comment type="caution">
    <text evidence="19">The sequence shown here is derived from an EMBL/GenBank/DDBJ whole genome shotgun (WGS) entry which is preliminary data.</text>
</comment>
<dbReference type="EC" id="1.5.3.24" evidence="11"/>
<dbReference type="GO" id="GO:0005737">
    <property type="term" value="C:cytoplasm"/>
    <property type="evidence" value="ECO:0007669"/>
    <property type="project" value="UniProtKB-SubCell"/>
</dbReference>
<evidence type="ECO:0000256" key="6">
    <source>
        <dbReference type="ARBA" id="ARBA00022643"/>
    </source>
</evidence>
<evidence type="ECO:0000256" key="7">
    <source>
        <dbReference type="ARBA" id="ARBA00022741"/>
    </source>
</evidence>
<dbReference type="GO" id="GO:0046653">
    <property type="term" value="P:tetrahydrofolate metabolic process"/>
    <property type="evidence" value="ECO:0007669"/>
    <property type="project" value="InterPro"/>
</dbReference>